<dbReference type="Pfam" id="PF00326">
    <property type="entry name" value="Peptidase_S9"/>
    <property type="match status" value="1"/>
</dbReference>
<proteinExistence type="predicted"/>
<dbReference type="Proteomes" id="UP001163046">
    <property type="component" value="Unassembled WGS sequence"/>
</dbReference>
<dbReference type="PANTHER" id="PTHR43056:SF5">
    <property type="entry name" value="PEPTIDASE S9 PROLYL OLIGOPEPTIDASE CATALYTIC DOMAIN-CONTAINING PROTEIN"/>
    <property type="match status" value="1"/>
</dbReference>
<organism evidence="2 3">
    <name type="scientific">Desmophyllum pertusum</name>
    <dbReference type="NCBI Taxonomy" id="174260"/>
    <lineage>
        <taxon>Eukaryota</taxon>
        <taxon>Metazoa</taxon>
        <taxon>Cnidaria</taxon>
        <taxon>Anthozoa</taxon>
        <taxon>Hexacorallia</taxon>
        <taxon>Scleractinia</taxon>
        <taxon>Caryophylliina</taxon>
        <taxon>Caryophylliidae</taxon>
        <taxon>Desmophyllum</taxon>
    </lineage>
</organism>
<comment type="caution">
    <text evidence="2">The sequence shown here is derived from an EMBL/GenBank/DDBJ whole genome shotgun (WGS) entry which is preliminary data.</text>
</comment>
<dbReference type="Gene3D" id="3.40.50.1820">
    <property type="entry name" value="alpha/beta hydrolase"/>
    <property type="match status" value="1"/>
</dbReference>
<dbReference type="EMBL" id="MU828162">
    <property type="protein sequence ID" value="KAJ7307736.1"/>
    <property type="molecule type" value="Genomic_DNA"/>
</dbReference>
<dbReference type="GO" id="GO:0006508">
    <property type="term" value="P:proteolysis"/>
    <property type="evidence" value="ECO:0007669"/>
    <property type="project" value="InterPro"/>
</dbReference>
<dbReference type="InterPro" id="IPR029058">
    <property type="entry name" value="AB_hydrolase_fold"/>
</dbReference>
<dbReference type="InterPro" id="IPR001375">
    <property type="entry name" value="Peptidase_S9_cat"/>
</dbReference>
<evidence type="ECO:0000313" key="2">
    <source>
        <dbReference type="EMBL" id="KAJ7307736.1"/>
    </source>
</evidence>
<sequence length="203" mass="22470">MWDTTDGAKSYGYYYPPLNKEYQGPEDEQPPLLVKGFAVLDVNYRGSSGYGREYRDALKKKWGISDIEDCCSGAQFLADTGKADPARLLIDGGSAGGFAALAALTFHKVFSAGTSFYGISDLVTLAMDTHKFESRYLDTLIGPYPQDEEIYKARSPINHTGQLDCALALFQGSEDKVCPPDQSIKMYEAVRDKGRPVVYKEFE</sequence>
<gene>
    <name evidence="2" type="primary">dap2_2</name>
    <name evidence="2" type="ORF">OS493_040465</name>
</gene>
<protein>
    <submittedName>
        <fullName evidence="2">PFAM peptidase S9 prolyl oligopeptidase active site domain protein</fullName>
    </submittedName>
</protein>
<dbReference type="InterPro" id="IPR050585">
    <property type="entry name" value="Xaa-Pro_dipeptidyl-ppase/CocE"/>
</dbReference>
<dbReference type="SUPFAM" id="SSF53474">
    <property type="entry name" value="alpha/beta-Hydrolases"/>
    <property type="match status" value="1"/>
</dbReference>
<accession>A0A9X0CD85</accession>
<evidence type="ECO:0000259" key="1">
    <source>
        <dbReference type="Pfam" id="PF00326"/>
    </source>
</evidence>
<dbReference type="OrthoDB" id="416344at2759"/>
<dbReference type="PANTHER" id="PTHR43056">
    <property type="entry name" value="PEPTIDASE S9 PROLYL OLIGOPEPTIDASE"/>
    <property type="match status" value="1"/>
</dbReference>
<name>A0A9X0CD85_9CNID</name>
<dbReference type="GO" id="GO:0008236">
    <property type="term" value="F:serine-type peptidase activity"/>
    <property type="evidence" value="ECO:0007669"/>
    <property type="project" value="InterPro"/>
</dbReference>
<keyword evidence="3" id="KW-1185">Reference proteome</keyword>
<dbReference type="AlphaFoldDB" id="A0A9X0CD85"/>
<feature type="domain" description="Peptidase S9 prolyl oligopeptidase catalytic" evidence="1">
    <location>
        <begin position="34"/>
        <end position="200"/>
    </location>
</feature>
<evidence type="ECO:0000313" key="3">
    <source>
        <dbReference type="Proteomes" id="UP001163046"/>
    </source>
</evidence>
<feature type="non-terminal residue" evidence="2">
    <location>
        <position position="1"/>
    </location>
</feature>
<reference evidence="2" key="1">
    <citation type="submission" date="2023-01" db="EMBL/GenBank/DDBJ databases">
        <title>Genome assembly of the deep-sea coral Lophelia pertusa.</title>
        <authorList>
            <person name="Herrera S."/>
            <person name="Cordes E."/>
        </authorList>
    </citation>
    <scope>NUCLEOTIDE SEQUENCE</scope>
    <source>
        <strain evidence="2">USNM1676648</strain>
        <tissue evidence="2">Polyp</tissue>
    </source>
</reference>